<dbReference type="Gene3D" id="3.40.50.150">
    <property type="entry name" value="Vaccinia Virus protein VP39"/>
    <property type="match status" value="1"/>
</dbReference>
<dbReference type="CDD" id="cd02440">
    <property type="entry name" value="AdoMet_MTases"/>
    <property type="match status" value="1"/>
</dbReference>
<dbReference type="Pfam" id="PF02353">
    <property type="entry name" value="CMAS"/>
    <property type="match status" value="1"/>
</dbReference>
<dbReference type="Pfam" id="PF01593">
    <property type="entry name" value="Amino_oxidase"/>
    <property type="match status" value="1"/>
</dbReference>
<gene>
    <name evidence="2" type="primary">CFS1_1</name>
    <name evidence="2" type="ORF">F1559_000758</name>
</gene>
<dbReference type="Gene3D" id="3.30.70.1990">
    <property type="match status" value="1"/>
</dbReference>
<proteinExistence type="predicted"/>
<dbReference type="SUPFAM" id="SSF51905">
    <property type="entry name" value="FAD/NAD(P)-binding domain"/>
    <property type="match status" value="1"/>
</dbReference>
<dbReference type="Gene3D" id="3.50.50.60">
    <property type="entry name" value="FAD/NAD(P)-binding domain"/>
    <property type="match status" value="1"/>
</dbReference>
<accession>A0A7J7IKV0</accession>
<evidence type="ECO:0000313" key="2">
    <source>
        <dbReference type="EMBL" id="KAF6003755.1"/>
    </source>
</evidence>
<dbReference type="FunFam" id="1.10.405.20:FF:000001">
    <property type="entry name" value="Amine oxidase"/>
    <property type="match status" value="1"/>
</dbReference>
<dbReference type="InterPro" id="IPR036188">
    <property type="entry name" value="FAD/NAD-bd_sf"/>
</dbReference>
<dbReference type="InterPro" id="IPR029063">
    <property type="entry name" value="SAM-dependent_MTases_sf"/>
</dbReference>
<protein>
    <submittedName>
        <fullName evidence="2">Cfs1-like protein</fullName>
    </submittedName>
</protein>
<dbReference type="Proteomes" id="UP000530660">
    <property type="component" value="Unassembled WGS sequence"/>
</dbReference>
<sequence>MEDKLPCLIVGGGVAGLGAAWALHTAGQRVCVLEADTSHLGGHAHTVDLRIPSLGTLPVDIGFIVYNERAYPNLVAWFKELGVETETSDMSFSVSVPLDSAAGSRLEWSSDSLWTLFGDRRNLLRLGFYRMLRDLLRFHREALETLEVSTTTQTLGEFLSSRGYSEAFREWYLAPMVAAIWSTSPHEALTFPARSIFAFFRNHGFLQIFRRPQWRTVRGRSRAYVERVQQTLMSPSPANGVISEVRLGARVERVLERQGDGSVVLQLADGQVIHGATVVFATHADETLRLLGDLATSEESAFLSAFQYMENEVVIHRDERFMPQRRALWSSWNFVPQSLGSAASTEAAESKVQVTYYLNRLQNLSNEIPPLFETLNPAIPPREELVLARFRLAHPMLTSKAVLAQEQFKENLPRVGDKRDIFFAGAYCGYGFHEDALVAGLDVAQRIIGRPVALRPAMTSTSLLVTDKQRDDHKSALPPARFSLRDSAGRAVHLGMLRYLQRAIRYGSLVVVMPDGTEYVCGTLKVAESAHPHVHRLLAAYGLLEQPVRLHIRRYDFFWRVVTGADIGFAEAYMAGDCDVGGCTIRHGAAFNHSGTELVRLFKLFILNRDMGSLAAIELGPLARLGMQANTLLHLVWRRNTLGGSRRNIEAHYDLSNDLFATFLGNLWVYSCALWDRPDMDLDDAQRCKLLRIIEKLRLDEAESVLEIGCGWGALSIEIAKMFPRIEVLGITLSSEQLQYARAWAVRAGVADRVTFRLEDYRTLYQTLQREASTVKGTSTAS</sequence>
<keyword evidence="3" id="KW-1185">Reference proteome</keyword>
<dbReference type="PANTHER" id="PTHR42923:SF17">
    <property type="entry name" value="AMINE OXIDASE DOMAIN-CONTAINING PROTEIN"/>
    <property type="match status" value="1"/>
</dbReference>
<comment type="caution">
    <text evidence="2">The sequence shown here is derived from an EMBL/GenBank/DDBJ whole genome shotgun (WGS) entry which is preliminary data.</text>
</comment>
<dbReference type="Gene3D" id="1.10.405.20">
    <property type="match status" value="1"/>
</dbReference>
<evidence type="ECO:0000259" key="1">
    <source>
        <dbReference type="Pfam" id="PF01593"/>
    </source>
</evidence>
<dbReference type="EMBL" id="VWRR01000005">
    <property type="protein sequence ID" value="KAF6003755.1"/>
    <property type="molecule type" value="Genomic_DNA"/>
</dbReference>
<dbReference type="GO" id="GO:0016491">
    <property type="term" value="F:oxidoreductase activity"/>
    <property type="evidence" value="ECO:0007669"/>
    <property type="project" value="InterPro"/>
</dbReference>
<name>A0A7J7IKV0_9RHOD</name>
<dbReference type="InterPro" id="IPR050464">
    <property type="entry name" value="Zeta_carotene_desat/Oxidored"/>
</dbReference>
<dbReference type="InterPro" id="IPR002937">
    <property type="entry name" value="Amino_oxidase"/>
</dbReference>
<reference evidence="2 3" key="1">
    <citation type="journal article" date="2020" name="J. Phycol.">
        <title>Comparative genome analysis reveals Cyanidiococcus gen. nov., a new extremophilic red algal genus sister to Cyanidioschyzon (Cyanidioschyzonaceae, Rhodophyta).</title>
        <authorList>
            <person name="Liu S.-L."/>
            <person name="Chiang Y.-R."/>
            <person name="Yoon H.S."/>
            <person name="Fu H.-Y."/>
        </authorList>
    </citation>
    <scope>NUCLEOTIDE SEQUENCE [LARGE SCALE GENOMIC DNA]</scope>
    <source>
        <strain evidence="2 3">THAL066</strain>
    </source>
</reference>
<feature type="domain" description="Amine oxidase" evidence="1">
    <location>
        <begin position="14"/>
        <end position="448"/>
    </location>
</feature>
<evidence type="ECO:0000313" key="3">
    <source>
        <dbReference type="Proteomes" id="UP000530660"/>
    </source>
</evidence>
<dbReference type="SUPFAM" id="SSF53335">
    <property type="entry name" value="S-adenosyl-L-methionine-dependent methyltransferases"/>
    <property type="match status" value="1"/>
</dbReference>
<dbReference type="PANTHER" id="PTHR42923">
    <property type="entry name" value="PROTOPORPHYRINOGEN OXIDASE"/>
    <property type="match status" value="1"/>
</dbReference>
<dbReference type="AlphaFoldDB" id="A0A7J7IKV0"/>
<organism evidence="2 3">
    <name type="scientific">Cyanidiococcus yangmingshanensis</name>
    <dbReference type="NCBI Taxonomy" id="2690220"/>
    <lineage>
        <taxon>Eukaryota</taxon>
        <taxon>Rhodophyta</taxon>
        <taxon>Bangiophyceae</taxon>
        <taxon>Cyanidiales</taxon>
        <taxon>Cyanidiaceae</taxon>
        <taxon>Cyanidiococcus</taxon>
    </lineage>
</organism>
<dbReference type="OrthoDB" id="5977668at2759"/>